<keyword evidence="10" id="KW-1185">Reference proteome</keyword>
<reference evidence="9 10" key="1">
    <citation type="journal article" date="2016" name="Genome Biol. Evol.">
        <title>Divergent and convergent evolution of fungal pathogenicity.</title>
        <authorList>
            <person name="Shang Y."/>
            <person name="Xiao G."/>
            <person name="Zheng P."/>
            <person name="Cen K."/>
            <person name="Zhan S."/>
            <person name="Wang C."/>
        </authorList>
    </citation>
    <scope>NUCLEOTIDE SEQUENCE [LARGE SCALE GENOMIC DNA]</scope>
    <source>
        <strain evidence="9 10">RCEF 2490</strain>
    </source>
</reference>
<gene>
    <name evidence="9" type="ORF">AAL_06330</name>
</gene>
<keyword evidence="6" id="KW-1015">Disulfide bond</keyword>
<dbReference type="GO" id="GO:0016788">
    <property type="term" value="F:hydrolase activity, acting on ester bonds"/>
    <property type="evidence" value="ECO:0007669"/>
    <property type="project" value="InterPro"/>
</dbReference>
<accession>A0A166NSP4</accession>
<keyword evidence="3" id="KW-0479">Metal-binding</keyword>
<dbReference type="SUPFAM" id="SSF48537">
    <property type="entry name" value="Phospholipase C/P1 nuclease"/>
    <property type="match status" value="1"/>
</dbReference>
<dbReference type="CDD" id="cd11010">
    <property type="entry name" value="S1-P1_nuclease"/>
    <property type="match status" value="1"/>
</dbReference>
<evidence type="ECO:0000256" key="2">
    <source>
        <dbReference type="ARBA" id="ARBA00022722"/>
    </source>
</evidence>
<keyword evidence="8" id="KW-0732">Signal</keyword>
<evidence type="ECO:0000313" key="10">
    <source>
        <dbReference type="Proteomes" id="UP000078544"/>
    </source>
</evidence>
<dbReference type="GO" id="GO:0046872">
    <property type="term" value="F:metal ion binding"/>
    <property type="evidence" value="ECO:0007669"/>
    <property type="project" value="UniProtKB-KW"/>
</dbReference>
<evidence type="ECO:0000256" key="6">
    <source>
        <dbReference type="ARBA" id="ARBA00023157"/>
    </source>
</evidence>
<evidence type="ECO:0000256" key="3">
    <source>
        <dbReference type="ARBA" id="ARBA00022723"/>
    </source>
</evidence>
<keyword evidence="7" id="KW-0325">Glycoprotein</keyword>
<evidence type="ECO:0000256" key="4">
    <source>
        <dbReference type="ARBA" id="ARBA00022759"/>
    </source>
</evidence>
<organism evidence="9 10">
    <name type="scientific">Moelleriella libera RCEF 2490</name>
    <dbReference type="NCBI Taxonomy" id="1081109"/>
    <lineage>
        <taxon>Eukaryota</taxon>
        <taxon>Fungi</taxon>
        <taxon>Dikarya</taxon>
        <taxon>Ascomycota</taxon>
        <taxon>Pezizomycotina</taxon>
        <taxon>Sordariomycetes</taxon>
        <taxon>Hypocreomycetidae</taxon>
        <taxon>Hypocreales</taxon>
        <taxon>Clavicipitaceae</taxon>
        <taxon>Moelleriella</taxon>
    </lineage>
</organism>
<dbReference type="Proteomes" id="UP000078544">
    <property type="component" value="Unassembled WGS sequence"/>
</dbReference>
<evidence type="ECO:0000313" key="9">
    <source>
        <dbReference type="EMBL" id="KZZ92120.1"/>
    </source>
</evidence>
<dbReference type="EMBL" id="AZGY01000016">
    <property type="protein sequence ID" value="KZZ92120.1"/>
    <property type="molecule type" value="Genomic_DNA"/>
</dbReference>
<evidence type="ECO:0000256" key="8">
    <source>
        <dbReference type="SAM" id="SignalP"/>
    </source>
</evidence>
<name>A0A166NSP4_9HYPO</name>
<evidence type="ECO:0000256" key="7">
    <source>
        <dbReference type="ARBA" id="ARBA00023180"/>
    </source>
</evidence>
<dbReference type="GO" id="GO:0006308">
    <property type="term" value="P:DNA catabolic process"/>
    <property type="evidence" value="ECO:0007669"/>
    <property type="project" value="InterPro"/>
</dbReference>
<dbReference type="InterPro" id="IPR008947">
    <property type="entry name" value="PLipase_C/P1_nuclease_dom_sf"/>
</dbReference>
<keyword evidence="4" id="KW-0255">Endonuclease</keyword>
<comment type="similarity">
    <text evidence="1">Belongs to the nuclease type I family.</text>
</comment>
<sequence>MPNLLRFAVLGLTAAQAAHAWGRLGHATVAYVAQTYLTSEAASWAQEVLGDTSDSYLANIASWADEYRATAAGRWSAPLHFTDAEDSPPSNCNVDYERDCGSHGCSISAMANYTRRLVDGELGSVNTAQALKFLVHFTGDLTQPLHDEAYEVGGNRVKVTFDGYQSNLHADWDTHIPEKLIGGNDLSDAKTWAQDLVQQIATGKYQHQAPSWIKGDDIGNVIMTATRWASDANAYVCSVVMPDGAEALQQDDLYPRYYNSVIDTIELQIAKAGFRLGNWLNAICKVHSAKRHGLTNTRSSNVEQSASPVVMGRDTNLRPLSKAQLARAAMGGSCCGESRNGYEH</sequence>
<dbReference type="Pfam" id="PF02265">
    <property type="entry name" value="S1-P1_nuclease"/>
    <property type="match status" value="1"/>
</dbReference>
<evidence type="ECO:0000256" key="1">
    <source>
        <dbReference type="ARBA" id="ARBA00009547"/>
    </source>
</evidence>
<feature type="signal peptide" evidence="8">
    <location>
        <begin position="1"/>
        <end position="20"/>
    </location>
</feature>
<protein>
    <submittedName>
        <fullName evidence="9">Phospholipase C/P1 nuclease, core</fullName>
    </submittedName>
</protein>
<dbReference type="Gene3D" id="1.10.575.10">
    <property type="entry name" value="P1 Nuclease"/>
    <property type="match status" value="1"/>
</dbReference>
<dbReference type="PANTHER" id="PTHR33146">
    <property type="entry name" value="ENDONUCLEASE 4"/>
    <property type="match status" value="1"/>
</dbReference>
<dbReference type="GO" id="GO:0003676">
    <property type="term" value="F:nucleic acid binding"/>
    <property type="evidence" value="ECO:0007669"/>
    <property type="project" value="InterPro"/>
</dbReference>
<dbReference type="PANTHER" id="PTHR33146:SF26">
    <property type="entry name" value="ENDONUCLEASE 4"/>
    <property type="match status" value="1"/>
</dbReference>
<dbReference type="OrthoDB" id="441446at2759"/>
<dbReference type="STRING" id="1081109.A0A166NSP4"/>
<keyword evidence="2" id="KW-0540">Nuclease</keyword>
<feature type="chain" id="PRO_5007877931" evidence="8">
    <location>
        <begin position="21"/>
        <end position="344"/>
    </location>
</feature>
<keyword evidence="5" id="KW-0378">Hydrolase</keyword>
<dbReference type="GO" id="GO:0004519">
    <property type="term" value="F:endonuclease activity"/>
    <property type="evidence" value="ECO:0007669"/>
    <property type="project" value="UniProtKB-KW"/>
</dbReference>
<dbReference type="InterPro" id="IPR003154">
    <property type="entry name" value="S1/P1nuclease"/>
</dbReference>
<proteinExistence type="inferred from homology"/>
<comment type="caution">
    <text evidence="9">The sequence shown here is derived from an EMBL/GenBank/DDBJ whole genome shotgun (WGS) entry which is preliminary data.</text>
</comment>
<evidence type="ECO:0000256" key="5">
    <source>
        <dbReference type="ARBA" id="ARBA00022801"/>
    </source>
</evidence>
<dbReference type="AlphaFoldDB" id="A0A166NSP4"/>